<dbReference type="PANTHER" id="PTHR45856">
    <property type="entry name" value="ALPHA/BETA-HYDROLASES SUPERFAMILY PROTEIN"/>
    <property type="match status" value="1"/>
</dbReference>
<dbReference type="AlphaFoldDB" id="A0A812Q8K3"/>
<dbReference type="SUPFAM" id="SSF53474">
    <property type="entry name" value="alpha/beta-Hydrolases"/>
    <property type="match status" value="1"/>
</dbReference>
<evidence type="ECO:0000313" key="4">
    <source>
        <dbReference type="Proteomes" id="UP000649617"/>
    </source>
</evidence>
<keyword evidence="1" id="KW-0732">Signal</keyword>
<protein>
    <submittedName>
        <fullName evidence="3">LIP protein</fullName>
    </submittedName>
</protein>
<keyword evidence="4" id="KW-1185">Reference proteome</keyword>
<feature type="domain" description="Fungal lipase-type" evidence="2">
    <location>
        <begin position="289"/>
        <end position="425"/>
    </location>
</feature>
<sequence>MRHLKGALLLVWLCLASEENRGCGDRGQGLEGEEESEAESMRVQLLQHRDVRLQRTPTLAEVPAKQQFSIPVAKAFASVSQAAFCGADEQLRNWTCEACHDVGFTLTPGTRRLVRQAELGEADSTFIFVSRAEYLTEQPEDWLWPAARAKETLKNANKDCYTHCGQLGGFCAWCGVGNACCKKNEAGDPAECFNATGFIGSEYHECVTVQHPVPHSPVLHSGEDCWLYCGKAGGFCDWCGAGNACCRNGYENDPLECHGALANSSHHVCTAAMSNVPKPVSKRDFGCILSIRGSRTFTNALHDAFFWSDELPVQECEGCQVFDGFWRVWSGVEAKLGRVLIDNGCIPGTDHGTVLLTGHSLGAAVATIAMYMLQLRGYTVGLSYNFESPRVGNEAFHQSFAGMFGRVVNLWRITRSRDPVPHVPPLPIYHHVGSEAYFPQDGGEHVLCLDAEDPKCALAKPAGTTANLSLRDLAVATVRASVNVQPSNFAPSRLCNDWNLFCYGFEFASHTGRCEIWTTPICAHSQANVPGSSFVDFRCFQRCRSGD</sequence>
<comment type="caution">
    <text evidence="3">The sequence shown here is derived from an EMBL/GenBank/DDBJ whole genome shotgun (WGS) entry which is preliminary data.</text>
</comment>
<name>A0A812Q8K3_SYMPI</name>
<proteinExistence type="predicted"/>
<organism evidence="3 4">
    <name type="scientific">Symbiodinium pilosum</name>
    <name type="common">Dinoflagellate</name>
    <dbReference type="NCBI Taxonomy" id="2952"/>
    <lineage>
        <taxon>Eukaryota</taxon>
        <taxon>Sar</taxon>
        <taxon>Alveolata</taxon>
        <taxon>Dinophyceae</taxon>
        <taxon>Suessiales</taxon>
        <taxon>Symbiodiniaceae</taxon>
        <taxon>Symbiodinium</taxon>
    </lineage>
</organism>
<dbReference type="PANTHER" id="PTHR45856:SF24">
    <property type="entry name" value="FUNGAL LIPASE-LIKE DOMAIN-CONTAINING PROTEIN"/>
    <property type="match status" value="1"/>
</dbReference>
<dbReference type="Proteomes" id="UP000649617">
    <property type="component" value="Unassembled WGS sequence"/>
</dbReference>
<dbReference type="InterPro" id="IPR051218">
    <property type="entry name" value="Sec_MonoDiacylglyc_Lipase"/>
</dbReference>
<evidence type="ECO:0000259" key="2">
    <source>
        <dbReference type="Pfam" id="PF01764"/>
    </source>
</evidence>
<evidence type="ECO:0000313" key="3">
    <source>
        <dbReference type="EMBL" id="CAE7383406.1"/>
    </source>
</evidence>
<dbReference type="Gene3D" id="3.40.50.1820">
    <property type="entry name" value="alpha/beta hydrolase"/>
    <property type="match status" value="1"/>
</dbReference>
<dbReference type="InterPro" id="IPR002921">
    <property type="entry name" value="Fungal_lipase-type"/>
</dbReference>
<dbReference type="EMBL" id="CAJNIZ010016247">
    <property type="protein sequence ID" value="CAE7383406.1"/>
    <property type="molecule type" value="Genomic_DNA"/>
</dbReference>
<gene>
    <name evidence="3" type="primary">LIP</name>
    <name evidence="3" type="ORF">SPIL2461_LOCUS9362</name>
</gene>
<reference evidence="3" key="1">
    <citation type="submission" date="2021-02" db="EMBL/GenBank/DDBJ databases">
        <authorList>
            <person name="Dougan E. K."/>
            <person name="Rhodes N."/>
            <person name="Thang M."/>
            <person name="Chan C."/>
        </authorList>
    </citation>
    <scope>NUCLEOTIDE SEQUENCE</scope>
</reference>
<dbReference type="CDD" id="cd00519">
    <property type="entry name" value="Lipase_3"/>
    <property type="match status" value="1"/>
</dbReference>
<feature type="chain" id="PRO_5032451109" evidence="1">
    <location>
        <begin position="17"/>
        <end position="547"/>
    </location>
</feature>
<dbReference type="InterPro" id="IPR029058">
    <property type="entry name" value="AB_hydrolase_fold"/>
</dbReference>
<feature type="signal peptide" evidence="1">
    <location>
        <begin position="1"/>
        <end position="16"/>
    </location>
</feature>
<accession>A0A812Q8K3</accession>
<evidence type="ECO:0000256" key="1">
    <source>
        <dbReference type="SAM" id="SignalP"/>
    </source>
</evidence>
<dbReference type="GO" id="GO:0006629">
    <property type="term" value="P:lipid metabolic process"/>
    <property type="evidence" value="ECO:0007669"/>
    <property type="project" value="InterPro"/>
</dbReference>
<dbReference type="OrthoDB" id="426718at2759"/>
<dbReference type="Pfam" id="PF01764">
    <property type="entry name" value="Lipase_3"/>
    <property type="match status" value="1"/>
</dbReference>